<keyword evidence="2" id="KW-1185">Reference proteome</keyword>
<dbReference type="RefSeq" id="WP_135530135.1">
    <property type="nucleotide sequence ID" value="NZ_SRKZ01000002.1"/>
</dbReference>
<dbReference type="EMBL" id="SRKZ01000002">
    <property type="protein sequence ID" value="TGD81755.1"/>
    <property type="molecule type" value="Genomic_DNA"/>
</dbReference>
<sequence>MTNFSSTGLRQVLLALSDRTIVQIKPSNEAKYQDMVDVLDEMNITDRKKYAMVDISAAEYDLIKNSRL</sequence>
<protein>
    <recommendedName>
        <fullName evidence="3">Biopolymer transporter ExbD</fullName>
    </recommendedName>
</protein>
<dbReference type="Proteomes" id="UP000298284">
    <property type="component" value="Unassembled WGS sequence"/>
</dbReference>
<organism evidence="1 2">
    <name type="scientific">Hymenobacter wooponensis</name>
    <dbReference type="NCBI Taxonomy" id="1525360"/>
    <lineage>
        <taxon>Bacteria</taxon>
        <taxon>Pseudomonadati</taxon>
        <taxon>Bacteroidota</taxon>
        <taxon>Cytophagia</taxon>
        <taxon>Cytophagales</taxon>
        <taxon>Hymenobacteraceae</taxon>
        <taxon>Hymenobacter</taxon>
    </lineage>
</organism>
<comment type="caution">
    <text evidence="1">The sequence shown here is derived from an EMBL/GenBank/DDBJ whole genome shotgun (WGS) entry which is preliminary data.</text>
</comment>
<gene>
    <name evidence="1" type="ORF">EU557_09480</name>
</gene>
<proteinExistence type="predicted"/>
<evidence type="ECO:0000313" key="2">
    <source>
        <dbReference type="Proteomes" id="UP000298284"/>
    </source>
</evidence>
<evidence type="ECO:0000313" key="1">
    <source>
        <dbReference type="EMBL" id="TGD81755.1"/>
    </source>
</evidence>
<name>A0A4Z0MRI1_9BACT</name>
<reference evidence="1 2" key="1">
    <citation type="submission" date="2019-04" db="EMBL/GenBank/DDBJ databases">
        <authorList>
            <person name="Feng G."/>
            <person name="Zhang J."/>
            <person name="Zhu H."/>
        </authorList>
    </citation>
    <scope>NUCLEOTIDE SEQUENCE [LARGE SCALE GENOMIC DNA]</scope>
    <source>
        <strain evidence="1 2">JCM 19491</strain>
    </source>
</reference>
<accession>A0A4Z0MRI1</accession>
<dbReference type="AlphaFoldDB" id="A0A4Z0MRI1"/>
<evidence type="ECO:0008006" key="3">
    <source>
        <dbReference type="Google" id="ProtNLM"/>
    </source>
</evidence>
<dbReference type="OrthoDB" id="952702at2"/>